<sequence>MASGLEAAPPLLSVLLQLLGQCQEGETVALKSLRNAQEDNRRLQEGLSGMQRALAQMENQKWEAERASLRLEKDKMALKRMLDKVEREKLSTREESLRLSAEKGRLGCSLTSVEQELAEACQQIRLLEILTLKDELRSPDTPSPICPGS</sequence>
<keyword evidence="2" id="KW-1185">Reference proteome</keyword>
<dbReference type="Proteomes" id="UP000827872">
    <property type="component" value="Linkage Group LG16"/>
</dbReference>
<evidence type="ECO:0000313" key="1">
    <source>
        <dbReference type="EMBL" id="KAH7990815.1"/>
    </source>
</evidence>
<organism evidence="1 2">
    <name type="scientific">Sphaerodactylus townsendi</name>
    <dbReference type="NCBI Taxonomy" id="933632"/>
    <lineage>
        <taxon>Eukaryota</taxon>
        <taxon>Metazoa</taxon>
        <taxon>Chordata</taxon>
        <taxon>Craniata</taxon>
        <taxon>Vertebrata</taxon>
        <taxon>Euteleostomi</taxon>
        <taxon>Lepidosauria</taxon>
        <taxon>Squamata</taxon>
        <taxon>Bifurcata</taxon>
        <taxon>Gekkota</taxon>
        <taxon>Sphaerodactylidae</taxon>
        <taxon>Sphaerodactylus</taxon>
    </lineage>
</organism>
<proteinExistence type="predicted"/>
<dbReference type="EMBL" id="CM037629">
    <property type="protein sequence ID" value="KAH7990815.1"/>
    <property type="molecule type" value="Genomic_DNA"/>
</dbReference>
<evidence type="ECO:0000313" key="2">
    <source>
        <dbReference type="Proteomes" id="UP000827872"/>
    </source>
</evidence>
<accession>A0ACB8EEI4</accession>
<comment type="caution">
    <text evidence="1">The sequence shown here is derived from an EMBL/GenBank/DDBJ whole genome shotgun (WGS) entry which is preliminary data.</text>
</comment>
<reference evidence="1" key="1">
    <citation type="submission" date="2021-08" db="EMBL/GenBank/DDBJ databases">
        <title>The first chromosome-level gecko genome reveals the dynamic sex chromosomes of Neotropical dwarf geckos (Sphaerodactylidae: Sphaerodactylus).</title>
        <authorList>
            <person name="Pinto B.J."/>
            <person name="Keating S.E."/>
            <person name="Gamble T."/>
        </authorList>
    </citation>
    <scope>NUCLEOTIDE SEQUENCE</scope>
    <source>
        <strain evidence="1">TG3544</strain>
    </source>
</reference>
<name>A0ACB8EEI4_9SAUR</name>
<protein>
    <submittedName>
        <fullName evidence="1">Uncharacterized protein</fullName>
    </submittedName>
</protein>
<gene>
    <name evidence="1" type="ORF">K3G42_011824</name>
</gene>